<gene>
    <name evidence="2" type="ORF">FCM35_KLT21847</name>
</gene>
<dbReference type="InterPro" id="IPR057217">
    <property type="entry name" value="DUF7895"/>
</dbReference>
<organism evidence="2 3">
    <name type="scientific">Carex littledalei</name>
    <dbReference type="NCBI Taxonomy" id="544730"/>
    <lineage>
        <taxon>Eukaryota</taxon>
        <taxon>Viridiplantae</taxon>
        <taxon>Streptophyta</taxon>
        <taxon>Embryophyta</taxon>
        <taxon>Tracheophyta</taxon>
        <taxon>Spermatophyta</taxon>
        <taxon>Magnoliopsida</taxon>
        <taxon>Liliopsida</taxon>
        <taxon>Poales</taxon>
        <taxon>Cyperaceae</taxon>
        <taxon>Cyperoideae</taxon>
        <taxon>Cariceae</taxon>
        <taxon>Carex</taxon>
        <taxon>Carex subgen. Euthyceras</taxon>
    </lineage>
</organism>
<evidence type="ECO:0000259" key="1">
    <source>
        <dbReference type="Pfam" id="PF25433"/>
    </source>
</evidence>
<dbReference type="Pfam" id="PF25433">
    <property type="entry name" value="DUF7895"/>
    <property type="match status" value="1"/>
</dbReference>
<dbReference type="PANTHER" id="PTHR37230">
    <property type="entry name" value="OS06G0731300 PROTEIN"/>
    <property type="match status" value="1"/>
</dbReference>
<accession>A0A833V1N2</accession>
<evidence type="ECO:0000313" key="3">
    <source>
        <dbReference type="Proteomes" id="UP000623129"/>
    </source>
</evidence>
<proteinExistence type="predicted"/>
<protein>
    <recommendedName>
        <fullName evidence="1">DUF7895 domain-containing protein</fullName>
    </recommendedName>
</protein>
<evidence type="ECO:0000313" key="2">
    <source>
        <dbReference type="EMBL" id="KAF3319902.1"/>
    </source>
</evidence>
<dbReference type="EMBL" id="SWLB01000193">
    <property type="protein sequence ID" value="KAF3319902.1"/>
    <property type="molecule type" value="Genomic_DNA"/>
</dbReference>
<name>A0A833V1N2_9POAL</name>
<dbReference type="AlphaFoldDB" id="A0A833V1N2"/>
<reference evidence="2" key="1">
    <citation type="submission" date="2020-01" db="EMBL/GenBank/DDBJ databases">
        <title>Genome sequence of Kobresia littledalei, the first chromosome-level genome in the family Cyperaceae.</title>
        <authorList>
            <person name="Qu G."/>
        </authorList>
    </citation>
    <scope>NUCLEOTIDE SEQUENCE</scope>
    <source>
        <strain evidence="2">C.B.Clarke</strain>
        <tissue evidence="2">Leaf</tissue>
    </source>
</reference>
<sequence>MELVSFVSSHVSNLRSRMPNHLSSIHHCSSQSCSVRKKKSYVQFALPETAASILVASVAVGAAATLLAKRLKPSETATTEALKDCEECGGSGLCSECNGEGYVFKKISEESARKARTASKTAATRYTAGLPTKWTYCSKCSSARSCRTCGGSGQVVETSSGELKFGSSQV</sequence>
<feature type="domain" description="DUF7895" evidence="1">
    <location>
        <begin position="82"/>
        <end position="155"/>
    </location>
</feature>
<comment type="caution">
    <text evidence="2">The sequence shown here is derived from an EMBL/GenBank/DDBJ whole genome shotgun (WGS) entry which is preliminary data.</text>
</comment>
<keyword evidence="3" id="KW-1185">Reference proteome</keyword>
<dbReference type="OrthoDB" id="1933346at2759"/>
<dbReference type="PANTHER" id="PTHR37230:SF1">
    <property type="entry name" value="OS06G0731300 PROTEIN"/>
    <property type="match status" value="1"/>
</dbReference>
<dbReference type="Proteomes" id="UP000623129">
    <property type="component" value="Unassembled WGS sequence"/>
</dbReference>